<dbReference type="EMBL" id="VSSQ01029640">
    <property type="protein sequence ID" value="MPM79856.1"/>
    <property type="molecule type" value="Genomic_DNA"/>
</dbReference>
<dbReference type="AlphaFoldDB" id="A0A645CRX6"/>
<proteinExistence type="predicted"/>
<gene>
    <name evidence="2" type="ORF">SDC9_126898</name>
</gene>
<dbReference type="SUPFAM" id="SSF55136">
    <property type="entry name" value="Probable bacterial effector-binding domain"/>
    <property type="match status" value="1"/>
</dbReference>
<dbReference type="Pfam" id="PF06445">
    <property type="entry name" value="GyrI-like"/>
    <property type="match status" value="1"/>
</dbReference>
<name>A0A645CRX6_9ZZZZ</name>
<sequence>MDMENLIVEIGFPIARKIEGKDEIALRSIPAGKKATGFHKGPYGEMGPVYEMLTKFVSERGYEPTGVVYEYYYNSPNEVSESELLTKIEFLLK</sequence>
<dbReference type="Gene3D" id="3.20.80.10">
    <property type="entry name" value="Regulatory factor, effector binding domain"/>
    <property type="match status" value="1"/>
</dbReference>
<dbReference type="InterPro" id="IPR029442">
    <property type="entry name" value="GyrI-like"/>
</dbReference>
<evidence type="ECO:0000259" key="1">
    <source>
        <dbReference type="Pfam" id="PF06445"/>
    </source>
</evidence>
<evidence type="ECO:0000313" key="2">
    <source>
        <dbReference type="EMBL" id="MPM79856.1"/>
    </source>
</evidence>
<feature type="domain" description="GyrI-like small molecule binding" evidence="1">
    <location>
        <begin position="4"/>
        <end position="90"/>
    </location>
</feature>
<accession>A0A645CRX6</accession>
<comment type="caution">
    <text evidence="2">The sequence shown here is derived from an EMBL/GenBank/DDBJ whole genome shotgun (WGS) entry which is preliminary data.</text>
</comment>
<dbReference type="InterPro" id="IPR011256">
    <property type="entry name" value="Reg_factor_effector_dom_sf"/>
</dbReference>
<organism evidence="2">
    <name type="scientific">bioreactor metagenome</name>
    <dbReference type="NCBI Taxonomy" id="1076179"/>
    <lineage>
        <taxon>unclassified sequences</taxon>
        <taxon>metagenomes</taxon>
        <taxon>ecological metagenomes</taxon>
    </lineage>
</organism>
<reference evidence="2" key="1">
    <citation type="submission" date="2019-08" db="EMBL/GenBank/DDBJ databases">
        <authorList>
            <person name="Kucharzyk K."/>
            <person name="Murdoch R.W."/>
            <person name="Higgins S."/>
            <person name="Loffler F."/>
        </authorList>
    </citation>
    <scope>NUCLEOTIDE SEQUENCE</scope>
</reference>
<protein>
    <recommendedName>
        <fullName evidence="1">GyrI-like small molecule binding domain-containing protein</fullName>
    </recommendedName>
</protein>